<dbReference type="InterPro" id="IPR015404">
    <property type="entry name" value="Vps5_C"/>
</dbReference>
<dbReference type="Gene3D" id="1.20.1270.60">
    <property type="entry name" value="Arfaptin homology (AH) domain/BAR domain"/>
    <property type="match status" value="1"/>
</dbReference>
<dbReference type="RefSeq" id="XP_064767107.1">
    <property type="nucleotide sequence ID" value="XM_064913117.1"/>
</dbReference>
<dbReference type="Gene3D" id="3.30.1520.10">
    <property type="entry name" value="Phox-like domain"/>
    <property type="match status" value="1"/>
</dbReference>
<accession>A0ABR1F2K0</accession>
<evidence type="ECO:0000256" key="1">
    <source>
        <dbReference type="SAM" id="MobiDB-lite"/>
    </source>
</evidence>
<feature type="region of interest" description="Disordered" evidence="1">
    <location>
        <begin position="132"/>
        <end position="193"/>
    </location>
</feature>
<dbReference type="CDD" id="cd07627">
    <property type="entry name" value="BAR_Vps5p"/>
    <property type="match status" value="1"/>
</dbReference>
<dbReference type="InterPro" id="IPR001683">
    <property type="entry name" value="PX_dom"/>
</dbReference>
<gene>
    <name evidence="3" type="ORF">BZA70DRAFT_281415</name>
</gene>
<sequence>MDEDLGASQWDDIPPRVVSPSAEPPIDDLNPFSPSGDAAAAPESTDAQDPESAAEPTTGPTEDSTPAAEIKQDKENGESDTPKKPLENPIAKLAAELTGAAPKEPISKTAASSGTYAAVPAAASRARALRMARSRKSSLPPGAPAPVDDGGLFSSKVTFEDLDPAVNPLGPIDDASPSTETPEEEAAAGGDANDVLIPKEFENERGLQSAKESAAMAAAVAADPSLMYVPMAVTDAYAASAPGSSTGMGAGRHQPIEQAAKPSFVISVGDPLKVGELTSAHTVYNVRTQTTSKAFKYNDFTVTRRYRDFRWLYHQLESNNPGVIVSAPPEKQQMGRFDENFVEGRRAALEKMLNRIASHPQLQNDPDLKLFLESDTLNTDIKLREKMGGASSEPAKSGGIFGALSFNGKFVETDEWFVDKKQYIDALEIQLRSLARALDTVIIQRKELADTTAEFAAALAYLGEVELSRPLSAAITGLAENEQRIRDLHERQGLQDMLTLGDTIDEYVRMIESIKNVFLQRQKSYLAWQSAEQDLAKKQQYIARALRSGKTAPERVSAMQEEASEHERKVYNLRVAYDDVCKTIKVEYERFQREKVEDFRASVETYLESAVESQKEAIELWETFYERQGFAETEQRQAEERQQQHAQTQSQMA</sequence>
<dbReference type="PANTHER" id="PTHR10555:SF170">
    <property type="entry name" value="FI18122P1"/>
    <property type="match status" value="1"/>
</dbReference>
<dbReference type="PANTHER" id="PTHR10555">
    <property type="entry name" value="SORTING NEXIN"/>
    <property type="match status" value="1"/>
</dbReference>
<dbReference type="PROSITE" id="PS50195">
    <property type="entry name" value="PX"/>
    <property type="match status" value="1"/>
</dbReference>
<dbReference type="InterPro" id="IPR035803">
    <property type="entry name" value="BAR_Vps5"/>
</dbReference>
<feature type="compositionally biased region" description="Low complexity" evidence="1">
    <location>
        <begin position="644"/>
        <end position="653"/>
    </location>
</feature>
<evidence type="ECO:0000313" key="3">
    <source>
        <dbReference type="EMBL" id="KAK7204074.1"/>
    </source>
</evidence>
<feature type="compositionally biased region" description="Basic and acidic residues" evidence="1">
    <location>
        <begin position="70"/>
        <end position="86"/>
    </location>
</feature>
<feature type="domain" description="PX" evidence="2">
    <location>
        <begin position="262"/>
        <end position="379"/>
    </location>
</feature>
<dbReference type="Pfam" id="PF00787">
    <property type="entry name" value="PX"/>
    <property type="match status" value="1"/>
</dbReference>
<dbReference type="GeneID" id="90038629"/>
<comment type="caution">
    <text evidence="3">The sequence shown here is derived from an EMBL/GenBank/DDBJ whole genome shotgun (WGS) entry which is preliminary data.</text>
</comment>
<evidence type="ECO:0000313" key="4">
    <source>
        <dbReference type="Proteomes" id="UP001498771"/>
    </source>
</evidence>
<dbReference type="SMART" id="SM00312">
    <property type="entry name" value="PX"/>
    <property type="match status" value="1"/>
</dbReference>
<reference evidence="3 4" key="1">
    <citation type="submission" date="2024-03" db="EMBL/GenBank/DDBJ databases">
        <title>Genome-scale model development and genomic sequencing of the oleaginous clade Lipomyces.</title>
        <authorList>
            <consortium name="Lawrence Berkeley National Laboratory"/>
            <person name="Czajka J.J."/>
            <person name="Han Y."/>
            <person name="Kim J."/>
            <person name="Mondo S.J."/>
            <person name="Hofstad B.A."/>
            <person name="Robles A."/>
            <person name="Haridas S."/>
            <person name="Riley R."/>
            <person name="LaButti K."/>
            <person name="Pangilinan J."/>
            <person name="Andreopoulos W."/>
            <person name="Lipzen A."/>
            <person name="Yan J."/>
            <person name="Wang M."/>
            <person name="Ng V."/>
            <person name="Grigoriev I.V."/>
            <person name="Spatafora J.W."/>
            <person name="Magnuson J.K."/>
            <person name="Baker S.E."/>
            <person name="Pomraning K.R."/>
        </authorList>
    </citation>
    <scope>NUCLEOTIDE SEQUENCE [LARGE SCALE GENOMIC DNA]</scope>
    <source>
        <strain evidence="3 4">Phaff 52-87</strain>
    </source>
</reference>
<keyword evidence="4" id="KW-1185">Reference proteome</keyword>
<feature type="region of interest" description="Disordered" evidence="1">
    <location>
        <begin position="1"/>
        <end position="118"/>
    </location>
</feature>
<evidence type="ECO:0000259" key="2">
    <source>
        <dbReference type="PROSITE" id="PS50195"/>
    </source>
</evidence>
<dbReference type="Proteomes" id="UP001498771">
    <property type="component" value="Unassembled WGS sequence"/>
</dbReference>
<feature type="region of interest" description="Disordered" evidence="1">
    <location>
        <begin position="632"/>
        <end position="653"/>
    </location>
</feature>
<dbReference type="EMBL" id="JBBJBU010000009">
    <property type="protein sequence ID" value="KAK7204074.1"/>
    <property type="molecule type" value="Genomic_DNA"/>
</dbReference>
<dbReference type="InterPro" id="IPR037868">
    <property type="entry name" value="PX_Vps5"/>
</dbReference>
<name>A0ABR1F2K0_9ASCO</name>
<proteinExistence type="predicted"/>
<dbReference type="SUPFAM" id="SSF64268">
    <property type="entry name" value="PX domain"/>
    <property type="match status" value="1"/>
</dbReference>
<feature type="compositionally biased region" description="Low complexity" evidence="1">
    <location>
        <begin position="137"/>
        <end position="151"/>
    </location>
</feature>
<dbReference type="InterPro" id="IPR027267">
    <property type="entry name" value="AH/BAR_dom_sf"/>
</dbReference>
<protein>
    <submittedName>
        <fullName evidence="3">Vps5 C terminal like-domain-containing protein</fullName>
    </submittedName>
</protein>
<dbReference type="Pfam" id="PF09325">
    <property type="entry name" value="Vps5"/>
    <property type="match status" value="1"/>
</dbReference>
<organism evidence="3 4">
    <name type="scientific">Myxozyma melibiosi</name>
    <dbReference type="NCBI Taxonomy" id="54550"/>
    <lineage>
        <taxon>Eukaryota</taxon>
        <taxon>Fungi</taxon>
        <taxon>Dikarya</taxon>
        <taxon>Ascomycota</taxon>
        <taxon>Saccharomycotina</taxon>
        <taxon>Lipomycetes</taxon>
        <taxon>Lipomycetales</taxon>
        <taxon>Lipomycetaceae</taxon>
        <taxon>Myxozyma</taxon>
    </lineage>
</organism>
<dbReference type="CDD" id="cd06861">
    <property type="entry name" value="PX_Vps5p"/>
    <property type="match status" value="1"/>
</dbReference>
<feature type="compositionally biased region" description="Basic and acidic residues" evidence="1">
    <location>
        <begin position="633"/>
        <end position="643"/>
    </location>
</feature>
<dbReference type="InterPro" id="IPR036871">
    <property type="entry name" value="PX_dom_sf"/>
</dbReference>